<feature type="transmembrane region" description="Helical" evidence="6">
    <location>
        <begin position="686"/>
        <end position="707"/>
    </location>
</feature>
<evidence type="ECO:0000256" key="4">
    <source>
        <dbReference type="ARBA" id="ARBA00022989"/>
    </source>
</evidence>
<keyword evidence="4 6" id="KW-1133">Transmembrane helix</keyword>
<dbReference type="InterPro" id="IPR003838">
    <property type="entry name" value="ABC3_permease_C"/>
</dbReference>
<feature type="transmembrane region" description="Helical" evidence="6">
    <location>
        <begin position="21"/>
        <end position="42"/>
    </location>
</feature>
<dbReference type="InterPro" id="IPR025857">
    <property type="entry name" value="MacB_PCD"/>
</dbReference>
<evidence type="ECO:0000259" key="8">
    <source>
        <dbReference type="Pfam" id="PF12704"/>
    </source>
</evidence>
<feature type="domain" description="MacB-like periplasmic core" evidence="8">
    <location>
        <begin position="20"/>
        <end position="244"/>
    </location>
</feature>
<evidence type="ECO:0000256" key="6">
    <source>
        <dbReference type="SAM" id="Phobius"/>
    </source>
</evidence>
<feature type="transmembrane region" description="Helical" evidence="6">
    <location>
        <begin position="386"/>
        <end position="411"/>
    </location>
</feature>
<dbReference type="GO" id="GO:0022857">
    <property type="term" value="F:transmembrane transporter activity"/>
    <property type="evidence" value="ECO:0007669"/>
    <property type="project" value="TreeGrafter"/>
</dbReference>
<dbReference type="InterPro" id="IPR050250">
    <property type="entry name" value="Macrolide_Exporter_MacB"/>
</dbReference>
<name>A0A9E8SIM0_9BACT</name>
<evidence type="ECO:0000256" key="5">
    <source>
        <dbReference type="ARBA" id="ARBA00023136"/>
    </source>
</evidence>
<keyword evidence="10" id="KW-1185">Reference proteome</keyword>
<feature type="domain" description="MacB-like periplasmic core" evidence="8">
    <location>
        <begin position="473"/>
        <end position="640"/>
    </location>
</feature>
<evidence type="ECO:0000256" key="2">
    <source>
        <dbReference type="ARBA" id="ARBA00022475"/>
    </source>
</evidence>
<dbReference type="Pfam" id="PF02687">
    <property type="entry name" value="FtsX"/>
    <property type="match status" value="2"/>
</dbReference>
<feature type="transmembrane region" description="Helical" evidence="6">
    <location>
        <begin position="735"/>
        <end position="754"/>
    </location>
</feature>
<dbReference type="Pfam" id="PF12704">
    <property type="entry name" value="MacB_PCD"/>
    <property type="match status" value="2"/>
</dbReference>
<dbReference type="KEGG" id="dpf:ON006_19415"/>
<dbReference type="RefSeq" id="WP_244821032.1">
    <property type="nucleotide sequence ID" value="NZ_CP112998.1"/>
</dbReference>
<sequence>MFQNYIKIAWRSLINSKVFSFVNILGLGIGMAVAMLVSLWVWDEISFDHGSPNSESVARVMLQSVQNGEIVTSPNMPFPLSEELRKSYPDDFEHVALSWDTSDYDLLVGKNRFRKRGRFMEPEGAEILAPEMLSGKRSFLNDQSSIIISESAARAMFGETSPTGKLLTIDGEMKAQIAGVFKDFPNNSQFSDLSFIGPWDLFVSVKKRKWMQEATSNWSLKTFEILVQVSPKTTIGAVSGKIKNTMLNRVGDIKTEAILKPGIILHPMHKWHLYSKWENGLNTGGFITYVRLFSVIGVFVLILACINFMNLSTARSQKRAREVGVRKAVGSFRSQLIFQFLCESMMMVVFSFLLALVFVELALPAFNGFSGKKMVFLSGNDLAAQPLFWIGSFVICIVTAVVAGIYPAFYLSSFKPVKALQSGSFFSGHSNGFPRRLLVVIQFSLSIMLITGTWIVLRQIQFGRDRNVGYDRERLVNIRMANFHGSLDALTNELLRSPAIVNVAQSSGMVTDVRSNASGFLWSGKDPGLRESFAVIAASHDYGKTVGWQIREGRDFARSFSSDSNAVILNEAAVKYMGIKDPIGQTIRWKDDTFNDDVYHIVGVVKDMVMESPFAPVKQTIYFMTYAPNFLLLRVNPNADFVRTITGVEAVFRKYAPEATLDYKLADQEYQGKFHSEERIASLARLSAFLAIFISCLGLFGMVSFIIEQRTKEIGIRKVLGASSLRLWSLLTKDFAGSILISCLVATPVTWYLMDTWLNHYEYRSTIPWWVFIVSCTGSLLIALATVSFQAIKAALMNPVKSLKSE</sequence>
<dbReference type="PANTHER" id="PTHR30572">
    <property type="entry name" value="MEMBRANE COMPONENT OF TRANSPORTER-RELATED"/>
    <property type="match status" value="1"/>
</dbReference>
<keyword evidence="5 6" id="KW-0472">Membrane</keyword>
<dbReference type="GO" id="GO:0005886">
    <property type="term" value="C:plasma membrane"/>
    <property type="evidence" value="ECO:0007669"/>
    <property type="project" value="UniProtKB-SubCell"/>
</dbReference>
<feature type="transmembrane region" description="Helical" evidence="6">
    <location>
        <begin position="437"/>
        <end position="457"/>
    </location>
</feature>
<feature type="domain" description="ABC3 transporter permease C-terminal" evidence="7">
    <location>
        <begin position="295"/>
        <end position="414"/>
    </location>
</feature>
<evidence type="ECO:0000256" key="1">
    <source>
        <dbReference type="ARBA" id="ARBA00004651"/>
    </source>
</evidence>
<dbReference type="PANTHER" id="PTHR30572:SF18">
    <property type="entry name" value="ABC-TYPE MACROLIDE FAMILY EXPORT SYSTEM PERMEASE COMPONENT 2"/>
    <property type="match status" value="1"/>
</dbReference>
<feature type="transmembrane region" description="Helical" evidence="6">
    <location>
        <begin position="289"/>
        <end position="311"/>
    </location>
</feature>
<evidence type="ECO:0000313" key="10">
    <source>
        <dbReference type="Proteomes" id="UP001164653"/>
    </source>
</evidence>
<feature type="domain" description="ABC3 transporter permease C-terminal" evidence="7">
    <location>
        <begin position="687"/>
        <end position="799"/>
    </location>
</feature>
<dbReference type="EMBL" id="CP112998">
    <property type="protein sequence ID" value="WAC09918.1"/>
    <property type="molecule type" value="Genomic_DNA"/>
</dbReference>
<evidence type="ECO:0000313" key="9">
    <source>
        <dbReference type="EMBL" id="WAC09918.1"/>
    </source>
</evidence>
<evidence type="ECO:0000256" key="3">
    <source>
        <dbReference type="ARBA" id="ARBA00022692"/>
    </source>
</evidence>
<organism evidence="9 10">
    <name type="scientific">Dyadobacter pollutisoli</name>
    <dbReference type="NCBI Taxonomy" id="2910158"/>
    <lineage>
        <taxon>Bacteria</taxon>
        <taxon>Pseudomonadati</taxon>
        <taxon>Bacteroidota</taxon>
        <taxon>Cytophagia</taxon>
        <taxon>Cytophagales</taxon>
        <taxon>Spirosomataceae</taxon>
        <taxon>Dyadobacter</taxon>
    </lineage>
</organism>
<dbReference type="AlphaFoldDB" id="A0A9E8SIM0"/>
<proteinExistence type="predicted"/>
<keyword evidence="3 6" id="KW-0812">Transmembrane</keyword>
<comment type="subcellular location">
    <subcellularLocation>
        <location evidence="1">Cell membrane</location>
        <topology evidence="1">Multi-pass membrane protein</topology>
    </subcellularLocation>
</comment>
<reference evidence="9" key="1">
    <citation type="submission" date="2022-11" db="EMBL/GenBank/DDBJ databases">
        <title>Dyadobacter pollutisoli sp. nov., isolated from plastic dumped soil.</title>
        <authorList>
            <person name="Kim J.M."/>
            <person name="Kim K.R."/>
            <person name="Lee J.K."/>
            <person name="Hao L."/>
            <person name="Jeon C.O."/>
        </authorList>
    </citation>
    <scope>NUCLEOTIDE SEQUENCE</scope>
    <source>
        <strain evidence="9">U1</strain>
    </source>
</reference>
<keyword evidence="2" id="KW-1003">Cell membrane</keyword>
<feature type="transmembrane region" description="Helical" evidence="6">
    <location>
        <begin position="769"/>
        <end position="792"/>
    </location>
</feature>
<gene>
    <name evidence="9" type="ORF">ON006_19415</name>
</gene>
<dbReference type="Proteomes" id="UP001164653">
    <property type="component" value="Chromosome"/>
</dbReference>
<feature type="transmembrane region" description="Helical" evidence="6">
    <location>
        <begin position="336"/>
        <end position="366"/>
    </location>
</feature>
<protein>
    <submittedName>
        <fullName evidence="9">ABC transporter permease</fullName>
    </submittedName>
</protein>
<evidence type="ECO:0000259" key="7">
    <source>
        <dbReference type="Pfam" id="PF02687"/>
    </source>
</evidence>
<accession>A0A9E8SIM0</accession>